<accession>A0A8S1P462</accession>
<dbReference type="AlphaFoldDB" id="A0A8S1P462"/>
<keyword evidence="2" id="KW-0378">Hydrolase</keyword>
<evidence type="ECO:0000256" key="2">
    <source>
        <dbReference type="ARBA" id="ARBA00022801"/>
    </source>
</evidence>
<reference evidence="5" key="1">
    <citation type="submission" date="2021-01" db="EMBL/GenBank/DDBJ databases">
        <authorList>
            <consortium name="Genoscope - CEA"/>
            <person name="William W."/>
        </authorList>
    </citation>
    <scope>NUCLEOTIDE SEQUENCE</scope>
</reference>
<proteinExistence type="predicted"/>
<feature type="coiled-coil region" evidence="3">
    <location>
        <begin position="37"/>
        <end position="64"/>
    </location>
</feature>
<dbReference type="OMA" id="QFSAIQY"/>
<dbReference type="InterPro" id="IPR003653">
    <property type="entry name" value="Peptidase_C48_C"/>
</dbReference>
<gene>
    <name evidence="5" type="ORF">PPRIM_AZ9-3.1.T1050053</name>
</gene>
<evidence type="ECO:0000256" key="3">
    <source>
        <dbReference type="SAM" id="Coils"/>
    </source>
</evidence>
<protein>
    <recommendedName>
        <fullName evidence="4">Ubiquitin-like protease family profile domain-containing protein</fullName>
    </recommendedName>
</protein>
<organism evidence="5 6">
    <name type="scientific">Paramecium primaurelia</name>
    <dbReference type="NCBI Taxonomy" id="5886"/>
    <lineage>
        <taxon>Eukaryota</taxon>
        <taxon>Sar</taxon>
        <taxon>Alveolata</taxon>
        <taxon>Ciliophora</taxon>
        <taxon>Intramacronucleata</taxon>
        <taxon>Oligohymenophorea</taxon>
        <taxon>Peniculida</taxon>
        <taxon>Parameciidae</taxon>
        <taxon>Paramecium</taxon>
    </lineage>
</organism>
<dbReference type="GO" id="GO:0006508">
    <property type="term" value="P:proteolysis"/>
    <property type="evidence" value="ECO:0007669"/>
    <property type="project" value="UniProtKB-KW"/>
</dbReference>
<evidence type="ECO:0000259" key="4">
    <source>
        <dbReference type="Pfam" id="PF02902"/>
    </source>
</evidence>
<keyword evidence="6" id="KW-1185">Reference proteome</keyword>
<name>A0A8S1P462_PARPR</name>
<keyword evidence="3" id="KW-0175">Coiled coil</keyword>
<comment type="caution">
    <text evidence="5">The sequence shown here is derived from an EMBL/GenBank/DDBJ whole genome shotgun (WGS) entry which is preliminary data.</text>
</comment>
<evidence type="ECO:0000256" key="1">
    <source>
        <dbReference type="ARBA" id="ARBA00022670"/>
    </source>
</evidence>
<dbReference type="Proteomes" id="UP000688137">
    <property type="component" value="Unassembled WGS sequence"/>
</dbReference>
<evidence type="ECO:0000313" key="6">
    <source>
        <dbReference type="Proteomes" id="UP000688137"/>
    </source>
</evidence>
<dbReference type="GO" id="GO:0008234">
    <property type="term" value="F:cysteine-type peptidase activity"/>
    <property type="evidence" value="ECO:0007669"/>
    <property type="project" value="InterPro"/>
</dbReference>
<dbReference type="Pfam" id="PF02902">
    <property type="entry name" value="Peptidase_C48"/>
    <property type="match status" value="1"/>
</dbReference>
<evidence type="ECO:0000313" key="5">
    <source>
        <dbReference type="EMBL" id="CAD8097822.1"/>
    </source>
</evidence>
<dbReference type="EMBL" id="CAJJDM010000108">
    <property type="protein sequence ID" value="CAD8097822.1"/>
    <property type="molecule type" value="Genomic_DNA"/>
</dbReference>
<feature type="domain" description="Ubiquitin-like protease family profile" evidence="4">
    <location>
        <begin position="259"/>
        <end position="401"/>
    </location>
</feature>
<sequence length="423" mass="51497">MKCEDNKDNSDEIQRLKQSYLYRNFCGLQLEIKQIYLKLFEENIQQAIQQQNQKQIEISEKQIEISEKQIEISENYIEYINSEYQIYIQDLQQQNIEPNEYLLEYHYIPIEDEIFIQSKNNIKFINQGDLDFYEQSNLFKKTIQIDTIKFNNKNIMHLKQFQIITYQDKQEIVQERFSYFLKFKDEKDNYKYNQNISDPEFRILNNPKMMLNTNIIDGYMNYLQIQDEINYFSLPPSKRKQYKRLILFPSSLITNCILRQQEPKKQEFIKSKFLCLFLEQIKQFSAIQYKFWRIYQKIGFVVNSSNFHWQFIEVKVDDRLLVLYDSQFTHLSSQVVFFFNTVFQALTKDMNFQFQVEKKQNFLKQWDGTSCGYYACIAANYLSQLQLDENIRYKIMTQMRFELLELFFPNRNLTINDNISNQQ</sequence>
<keyword evidence="1" id="KW-0645">Protease</keyword>